<evidence type="ECO:0000313" key="2">
    <source>
        <dbReference type="EMBL" id="KAF2403033.1"/>
    </source>
</evidence>
<feature type="chain" id="PRO_5026021148" description="Secreted protein" evidence="1">
    <location>
        <begin position="31"/>
        <end position="159"/>
    </location>
</feature>
<gene>
    <name evidence="2" type="ORF">EJ06DRAFT_317779</name>
</gene>
<name>A0A6G1I408_9PEZI</name>
<sequence>MAGWVCFLGLFGFWIACAVVALLSVSEARGDRGLAAGGVGSAKGEVLLWASCVLRFVSRHFTSKLQPHVHSSGSRRLGCSTIPWVSARLVFGFVVVGFCGNSMLAEPFTREPVWGKLARALLFDGAWRGAVRLPDRFVFISLLMSWEGIEGAPKLYGGY</sequence>
<organism evidence="2 3">
    <name type="scientific">Trichodelitschia bisporula</name>
    <dbReference type="NCBI Taxonomy" id="703511"/>
    <lineage>
        <taxon>Eukaryota</taxon>
        <taxon>Fungi</taxon>
        <taxon>Dikarya</taxon>
        <taxon>Ascomycota</taxon>
        <taxon>Pezizomycotina</taxon>
        <taxon>Dothideomycetes</taxon>
        <taxon>Dothideomycetes incertae sedis</taxon>
        <taxon>Phaeotrichales</taxon>
        <taxon>Phaeotrichaceae</taxon>
        <taxon>Trichodelitschia</taxon>
    </lineage>
</organism>
<evidence type="ECO:0000313" key="3">
    <source>
        <dbReference type="Proteomes" id="UP000799640"/>
    </source>
</evidence>
<keyword evidence="1" id="KW-0732">Signal</keyword>
<dbReference type="Proteomes" id="UP000799640">
    <property type="component" value="Unassembled WGS sequence"/>
</dbReference>
<protein>
    <recommendedName>
        <fullName evidence="4">Secreted protein</fullName>
    </recommendedName>
</protein>
<feature type="signal peptide" evidence="1">
    <location>
        <begin position="1"/>
        <end position="30"/>
    </location>
</feature>
<reference evidence="2" key="1">
    <citation type="journal article" date="2020" name="Stud. Mycol.">
        <title>101 Dothideomycetes genomes: a test case for predicting lifestyles and emergence of pathogens.</title>
        <authorList>
            <person name="Haridas S."/>
            <person name="Albert R."/>
            <person name="Binder M."/>
            <person name="Bloem J."/>
            <person name="Labutti K."/>
            <person name="Salamov A."/>
            <person name="Andreopoulos B."/>
            <person name="Baker S."/>
            <person name="Barry K."/>
            <person name="Bills G."/>
            <person name="Bluhm B."/>
            <person name="Cannon C."/>
            <person name="Castanera R."/>
            <person name="Culley D."/>
            <person name="Daum C."/>
            <person name="Ezra D."/>
            <person name="Gonzalez J."/>
            <person name="Henrissat B."/>
            <person name="Kuo A."/>
            <person name="Liang C."/>
            <person name="Lipzen A."/>
            <person name="Lutzoni F."/>
            <person name="Magnuson J."/>
            <person name="Mondo S."/>
            <person name="Nolan M."/>
            <person name="Ohm R."/>
            <person name="Pangilinan J."/>
            <person name="Park H.-J."/>
            <person name="Ramirez L."/>
            <person name="Alfaro M."/>
            <person name="Sun H."/>
            <person name="Tritt A."/>
            <person name="Yoshinaga Y."/>
            <person name="Zwiers L.-H."/>
            <person name="Turgeon B."/>
            <person name="Goodwin S."/>
            <person name="Spatafora J."/>
            <person name="Crous P."/>
            <person name="Grigoriev I."/>
        </authorList>
    </citation>
    <scope>NUCLEOTIDE SEQUENCE</scope>
    <source>
        <strain evidence="2">CBS 262.69</strain>
    </source>
</reference>
<evidence type="ECO:0000256" key="1">
    <source>
        <dbReference type="SAM" id="SignalP"/>
    </source>
</evidence>
<evidence type="ECO:0008006" key="4">
    <source>
        <dbReference type="Google" id="ProtNLM"/>
    </source>
</evidence>
<keyword evidence="3" id="KW-1185">Reference proteome</keyword>
<accession>A0A6G1I408</accession>
<proteinExistence type="predicted"/>
<dbReference type="AlphaFoldDB" id="A0A6G1I408"/>
<dbReference type="EMBL" id="ML996690">
    <property type="protein sequence ID" value="KAF2403033.1"/>
    <property type="molecule type" value="Genomic_DNA"/>
</dbReference>